<dbReference type="AlphaFoldDB" id="A0AAJ7PI53"/>
<accession>A0AAJ7PI53</accession>
<proteinExistence type="predicted"/>
<dbReference type="RefSeq" id="XP_018526082.1">
    <property type="nucleotide sequence ID" value="XM_018670566.2"/>
</dbReference>
<name>A0AAJ7PI53_LATCA</name>
<dbReference type="Proteomes" id="UP000694890">
    <property type="component" value="Unplaced"/>
</dbReference>
<reference evidence="2" key="1">
    <citation type="submission" date="2025-08" db="UniProtKB">
        <authorList>
            <consortium name="RefSeq"/>
        </authorList>
    </citation>
    <scope>IDENTIFICATION</scope>
    <source>
        <tissue evidence="2">Brain</tissue>
    </source>
</reference>
<dbReference type="KEGG" id="lcf:108879325"/>
<protein>
    <submittedName>
        <fullName evidence="2">Ubinuclein-2</fullName>
    </submittedName>
</protein>
<gene>
    <name evidence="2" type="primary">LOC108879325</name>
</gene>
<organism evidence="1 2">
    <name type="scientific">Lates calcarifer</name>
    <name type="common">Barramundi</name>
    <name type="synonym">Holocentrus calcarifer</name>
    <dbReference type="NCBI Taxonomy" id="8187"/>
    <lineage>
        <taxon>Eukaryota</taxon>
        <taxon>Metazoa</taxon>
        <taxon>Chordata</taxon>
        <taxon>Craniata</taxon>
        <taxon>Vertebrata</taxon>
        <taxon>Euteleostomi</taxon>
        <taxon>Actinopterygii</taxon>
        <taxon>Neopterygii</taxon>
        <taxon>Teleostei</taxon>
        <taxon>Neoteleostei</taxon>
        <taxon>Acanthomorphata</taxon>
        <taxon>Carangaria</taxon>
        <taxon>Carangaria incertae sedis</taxon>
        <taxon>Centropomidae</taxon>
        <taxon>Lates</taxon>
    </lineage>
</organism>
<evidence type="ECO:0000313" key="1">
    <source>
        <dbReference type="Proteomes" id="UP000694890"/>
    </source>
</evidence>
<sequence length="112" mass="11402">MLFLQVSTAGTPLLGSPSALPLGFGMLGGLVPVSLPFQFPPLLNFSPPGAPGAAGMGSAPSSNSGYPLAQSDLIDLYKSLQSGSQAALPPHLQLAFTDANQSQGGDMKRKPH</sequence>
<dbReference type="GeneID" id="108879325"/>
<evidence type="ECO:0000313" key="2">
    <source>
        <dbReference type="RefSeq" id="XP_018526082.1"/>
    </source>
</evidence>